<comment type="caution">
    <text evidence="2">The sequence shown here is derived from an EMBL/GenBank/DDBJ whole genome shotgun (WGS) entry which is preliminary data.</text>
</comment>
<feature type="compositionally biased region" description="Low complexity" evidence="1">
    <location>
        <begin position="157"/>
        <end position="166"/>
    </location>
</feature>
<name>A0AAE1P044_9EUCA</name>
<feature type="compositionally biased region" description="Low complexity" evidence="1">
    <location>
        <begin position="174"/>
        <end position="185"/>
    </location>
</feature>
<protein>
    <submittedName>
        <fullName evidence="2">Uncharacterized protein</fullName>
    </submittedName>
</protein>
<reference evidence="2" key="1">
    <citation type="submission" date="2023-11" db="EMBL/GenBank/DDBJ databases">
        <title>Genome assemblies of two species of porcelain crab, Petrolisthes cinctipes and Petrolisthes manimaculis (Anomura: Porcellanidae).</title>
        <authorList>
            <person name="Angst P."/>
        </authorList>
    </citation>
    <scope>NUCLEOTIDE SEQUENCE</scope>
    <source>
        <strain evidence="2">PB745_02</strain>
        <tissue evidence="2">Gill</tissue>
    </source>
</reference>
<gene>
    <name evidence="2" type="ORF">Pmani_028072</name>
</gene>
<feature type="region of interest" description="Disordered" evidence="1">
    <location>
        <begin position="62"/>
        <end position="92"/>
    </location>
</feature>
<keyword evidence="3" id="KW-1185">Reference proteome</keyword>
<feature type="region of interest" description="Disordered" evidence="1">
    <location>
        <begin position="143"/>
        <end position="187"/>
    </location>
</feature>
<evidence type="ECO:0000256" key="1">
    <source>
        <dbReference type="SAM" id="MobiDB-lite"/>
    </source>
</evidence>
<dbReference type="AlphaFoldDB" id="A0AAE1P044"/>
<dbReference type="EMBL" id="JAWZYT010003194">
    <property type="protein sequence ID" value="KAK4299649.1"/>
    <property type="molecule type" value="Genomic_DNA"/>
</dbReference>
<dbReference type="Proteomes" id="UP001292094">
    <property type="component" value="Unassembled WGS sequence"/>
</dbReference>
<accession>A0AAE1P044</accession>
<feature type="non-terminal residue" evidence="2">
    <location>
        <position position="1"/>
    </location>
</feature>
<evidence type="ECO:0000313" key="2">
    <source>
        <dbReference type="EMBL" id="KAK4299649.1"/>
    </source>
</evidence>
<organism evidence="2 3">
    <name type="scientific">Petrolisthes manimaculis</name>
    <dbReference type="NCBI Taxonomy" id="1843537"/>
    <lineage>
        <taxon>Eukaryota</taxon>
        <taxon>Metazoa</taxon>
        <taxon>Ecdysozoa</taxon>
        <taxon>Arthropoda</taxon>
        <taxon>Crustacea</taxon>
        <taxon>Multicrustacea</taxon>
        <taxon>Malacostraca</taxon>
        <taxon>Eumalacostraca</taxon>
        <taxon>Eucarida</taxon>
        <taxon>Decapoda</taxon>
        <taxon>Pleocyemata</taxon>
        <taxon>Anomura</taxon>
        <taxon>Galatheoidea</taxon>
        <taxon>Porcellanidae</taxon>
        <taxon>Petrolisthes</taxon>
    </lineage>
</organism>
<evidence type="ECO:0000313" key="3">
    <source>
        <dbReference type="Proteomes" id="UP001292094"/>
    </source>
</evidence>
<proteinExistence type="predicted"/>
<sequence length="226" mass="24934">LTFTTRRYTQVTSVSPFTTRLNIQSPQSHPSPHDSTLSHLSLTLHHTTQHSVTSVSPFTSRLNIQSPQSHPSPHDSTFSHLSPQPSPHDLNIEITSVSPFTTRLNTQSPQSHPSPHDSTFKSPILHLLILVPPLRLSLAQNRTQLNPTPPQPKPTHQNPNQPTKTQPNPPKPKPTYQNPTQPNPTSCVIGLHGKAAINTNGKGLMAAWWGAWCSVIYFGQLSLNQL</sequence>